<protein>
    <recommendedName>
        <fullName evidence="6">Translation initiation factor eIF2B subunit gamma</fullName>
    </recommendedName>
    <alternativeName>
        <fullName evidence="7">eIF2B GDP-GTP exchange factor subunit gamma</fullName>
    </alternativeName>
</protein>
<proteinExistence type="inferred from homology"/>
<dbReference type="Gene3D" id="3.90.550.10">
    <property type="entry name" value="Spore Coat Polysaccharide Biosynthesis Protein SpsA, Chain A"/>
    <property type="match status" value="1"/>
</dbReference>
<feature type="domain" description="Nucleotidyl transferase" evidence="10">
    <location>
        <begin position="12"/>
        <end position="133"/>
    </location>
</feature>
<evidence type="ECO:0000313" key="12">
    <source>
        <dbReference type="EMBL" id="AGE95406.1"/>
    </source>
</evidence>
<sequence length="372" mass="41008">MHFASPISMFEIIILIGPGTELFPIVNERFSKACLPIMNSPMILHTMRSLSTVSKKFFVVGLNEEKDDLMNAIGDNIDVPVEYVGIDTYDGTVASLLSIYPMIASEDVLVCKGDIVTNMDIQAMASNYFGTKKMFMVILGNATSEVSILGYRGDELVFYSSDSNEEIPFHLLKKGLTLTKDLDVLQLYMFKTSLFKMFSSSCFSFKHGLLPDIVKDLALVNPVGIHRPAKSYVYQIRTISNYLWVNTLLKRHAISIDKNLKTSESNAKFIKDYVKKYNLKDLSNVVGDNTRTGNVLLLDSIIGSGCDIGEESKIISSIVMDNVSIGHGSHIEGSIVGMGATILDGSTLINCKVSPGYVFNEVVHGDSQSFSK</sequence>
<dbReference type="SUPFAM" id="SSF53448">
    <property type="entry name" value="Nucleotide-diphospho-sugar transferases"/>
    <property type="match status" value="1"/>
</dbReference>
<evidence type="ECO:0000256" key="2">
    <source>
        <dbReference type="ARBA" id="ARBA00007878"/>
    </source>
</evidence>
<feature type="domain" description="Glucose-1-phosphate adenylyltransferase/Bifunctional protein GlmU-like C-terminal hexapeptide" evidence="11">
    <location>
        <begin position="267"/>
        <end position="346"/>
    </location>
</feature>
<evidence type="ECO:0000256" key="7">
    <source>
        <dbReference type="ARBA" id="ARBA00044229"/>
    </source>
</evidence>
<dbReference type="GO" id="GO:0005851">
    <property type="term" value="C:eukaryotic translation initiation factor 2B complex"/>
    <property type="evidence" value="ECO:0007669"/>
    <property type="project" value="TreeGrafter"/>
</dbReference>
<dbReference type="VEuPathDB" id="MicrosporidiaDB:ECU05_1360"/>
<dbReference type="InterPro" id="IPR005835">
    <property type="entry name" value="NTP_transferase_dom"/>
</dbReference>
<dbReference type="InterPro" id="IPR056818">
    <property type="entry name" value="GlmU/GlgC-like_hexapep"/>
</dbReference>
<dbReference type="AlphaFoldDB" id="M1KJM1"/>
<comment type="subcellular location">
    <subcellularLocation>
        <location evidence="1">Cytoplasm</location>
        <location evidence="1">Cytosol</location>
    </subcellularLocation>
</comment>
<keyword evidence="4 12" id="KW-0396">Initiation factor</keyword>
<gene>
    <name evidence="12" type="ORF">ECU05_1360</name>
</gene>
<keyword evidence="5" id="KW-0648">Protein biosynthesis</keyword>
<comment type="similarity">
    <text evidence="2">Belongs to the eIF-2B gamma/epsilon subunits family.</text>
</comment>
<evidence type="ECO:0000256" key="1">
    <source>
        <dbReference type="ARBA" id="ARBA00004514"/>
    </source>
</evidence>
<evidence type="ECO:0000256" key="8">
    <source>
        <dbReference type="ARBA" id="ARBA00045373"/>
    </source>
</evidence>
<keyword evidence="3" id="KW-0963">Cytoplasm</keyword>
<dbReference type="Pfam" id="PF00483">
    <property type="entry name" value="NTP_transferase"/>
    <property type="match status" value="1"/>
</dbReference>
<evidence type="ECO:0000256" key="3">
    <source>
        <dbReference type="ARBA" id="ARBA00022490"/>
    </source>
</evidence>
<organism evidence="12">
    <name type="scientific">Encephalitozoon cuniculi</name>
    <name type="common">Microsporidian parasite</name>
    <dbReference type="NCBI Taxonomy" id="6035"/>
    <lineage>
        <taxon>Eukaryota</taxon>
        <taxon>Fungi</taxon>
        <taxon>Fungi incertae sedis</taxon>
        <taxon>Microsporidia</taxon>
        <taxon>Unikaryonidae</taxon>
        <taxon>Encephalitozoon</taxon>
    </lineage>
</organism>
<dbReference type="InterPro" id="IPR051960">
    <property type="entry name" value="eIF2B_gamma"/>
</dbReference>
<dbReference type="Pfam" id="PF24894">
    <property type="entry name" value="Hexapep_GlmU"/>
    <property type="match status" value="1"/>
</dbReference>
<dbReference type="VEuPathDB" id="MicrosporidiaDB:AEWD_051370"/>
<comment type="subunit">
    <text evidence="9">Component of the translation initiation factor 2B (eIF2B) complex which is a heterodecamer of two sets of five different subunits: alpha, beta, gamma, delta and epsilon. Subunits alpha, beta and delta comprise a regulatory subcomplex and subunits epsilon and gamma comprise a catalytic subcomplex. Within the complex, the hexameric regulatory complex resides at the center, with the two heterodimeric catalytic subcomplexes bound on opposite sides.</text>
</comment>
<accession>M1KJM1</accession>
<dbReference type="Gene3D" id="2.160.10.10">
    <property type="entry name" value="Hexapeptide repeat proteins"/>
    <property type="match status" value="1"/>
</dbReference>
<dbReference type="GO" id="GO:0002183">
    <property type="term" value="P:cytoplasmic translational initiation"/>
    <property type="evidence" value="ECO:0007669"/>
    <property type="project" value="TreeGrafter"/>
</dbReference>
<dbReference type="EMBL" id="KC513607">
    <property type="protein sequence ID" value="AGE95406.1"/>
    <property type="molecule type" value="Genomic_DNA"/>
</dbReference>
<evidence type="ECO:0000256" key="6">
    <source>
        <dbReference type="ARBA" id="ARBA00044196"/>
    </source>
</evidence>
<evidence type="ECO:0000256" key="9">
    <source>
        <dbReference type="ARBA" id="ARBA00046432"/>
    </source>
</evidence>
<comment type="function">
    <text evidence="8">Acts as a component of the translation initiation factor 2B (eIF2B) complex, which catalyzes the exchange of GDP for GTP on the eukaryotic initiation factor 2 (eIF2) complex gamma subunit. Its guanine nucleotide exchange factor activity is repressed when bound to eIF2 complex phosphorylated on the alpha subunit, thereby limiting the amount of methionyl-initiator methionine tRNA available to the ribosome and consequently global translation is repressed.</text>
</comment>
<dbReference type="PANTHER" id="PTHR45989:SF1">
    <property type="entry name" value="TRANSLATION INITIATION FACTOR EIF-2B SUBUNIT GAMMA"/>
    <property type="match status" value="1"/>
</dbReference>
<evidence type="ECO:0000259" key="11">
    <source>
        <dbReference type="Pfam" id="PF24894"/>
    </source>
</evidence>
<evidence type="ECO:0000259" key="10">
    <source>
        <dbReference type="Pfam" id="PF00483"/>
    </source>
</evidence>
<dbReference type="VEuPathDB" id="MicrosporidiaDB:M970_051370"/>
<evidence type="ECO:0000256" key="4">
    <source>
        <dbReference type="ARBA" id="ARBA00022540"/>
    </source>
</evidence>
<dbReference type="VEuPathDB" id="MicrosporidiaDB:AEWR_051370"/>
<evidence type="ECO:0000256" key="5">
    <source>
        <dbReference type="ARBA" id="ARBA00022917"/>
    </source>
</evidence>
<dbReference type="GO" id="GO:0003743">
    <property type="term" value="F:translation initiation factor activity"/>
    <property type="evidence" value="ECO:0007669"/>
    <property type="project" value="UniProtKB-KW"/>
</dbReference>
<dbReference type="InterPro" id="IPR029044">
    <property type="entry name" value="Nucleotide-diphossugar_trans"/>
</dbReference>
<dbReference type="GO" id="GO:0005085">
    <property type="term" value="F:guanyl-nucleotide exchange factor activity"/>
    <property type="evidence" value="ECO:0007669"/>
    <property type="project" value="TreeGrafter"/>
</dbReference>
<dbReference type="VEuPathDB" id="MicrosporidiaDB:AEWQ_051370"/>
<name>M1KJM1_ENCCN</name>
<dbReference type="PANTHER" id="PTHR45989">
    <property type="entry name" value="TRANSLATION INITIATION FACTOR EIF-2B SUBUNIT GAMMA"/>
    <property type="match status" value="1"/>
</dbReference>
<dbReference type="GO" id="GO:0005829">
    <property type="term" value="C:cytosol"/>
    <property type="evidence" value="ECO:0007669"/>
    <property type="project" value="UniProtKB-SubCell"/>
</dbReference>
<reference evidence="12" key="1">
    <citation type="journal article" date="2013" name="Eukaryot. Cell">
        <title>Extremely Reduced Levels of Heterozygosity in the Vertebrate Pathogen Encephalitozoon cuniculi.</title>
        <authorList>
            <person name="Selman M."/>
            <person name="Sak B."/>
            <person name="Kvac M."/>
            <person name="Farinelli L."/>
            <person name="Weiss L.M."/>
            <person name="Corradi N."/>
        </authorList>
    </citation>
    <scope>NUCLEOTIDE SEQUENCE</scope>
</reference>